<keyword evidence="2" id="KW-1185">Reference proteome</keyword>
<evidence type="ECO:0000313" key="1">
    <source>
        <dbReference type="EMBL" id="ARJ06517.1"/>
    </source>
</evidence>
<accession>A0A1X9LN28</accession>
<dbReference type="RefSeq" id="WP_085020655.1">
    <property type="nucleotide sequence ID" value="NZ_BMHD01000001.1"/>
</dbReference>
<gene>
    <name evidence="1" type="ORF">B5808_15795</name>
</gene>
<sequence>MTDAAADGQGTVADPIPARRGRLHHRFVTPEAIYGTILFCAVLTAAEDDADDFHLMVNGLLASLVLWFAHVVAMTVARHGSRDGRETGIRAAVTEGLHHSTGVLIGPAIPLFFLVFGAFGVVDEDVAYWLSIGSGVAVLVVLGILSCRERRVPWPLSLAGGLAAGAAGFLAVVIKATLLE</sequence>
<proteinExistence type="predicted"/>
<reference evidence="1 2" key="1">
    <citation type="submission" date="2017-04" db="EMBL/GenBank/DDBJ databases">
        <authorList>
            <person name="Afonso C.L."/>
            <person name="Miller P.J."/>
            <person name="Scott M.A."/>
            <person name="Spackman E."/>
            <person name="Goraichik I."/>
            <person name="Dimitrov K.M."/>
            <person name="Suarez D.L."/>
            <person name="Swayne D.E."/>
        </authorList>
    </citation>
    <scope>NUCLEOTIDE SEQUENCE [LARGE SCALE GENOMIC DNA]</scope>
    <source>
        <strain evidence="2">XA(T)</strain>
    </source>
</reference>
<evidence type="ECO:0000313" key="2">
    <source>
        <dbReference type="Proteomes" id="UP000192775"/>
    </source>
</evidence>
<organism evidence="1 2">
    <name type="scientific">Cnuibacter physcomitrellae</name>
    <dbReference type="NCBI Taxonomy" id="1619308"/>
    <lineage>
        <taxon>Bacteria</taxon>
        <taxon>Bacillati</taxon>
        <taxon>Actinomycetota</taxon>
        <taxon>Actinomycetes</taxon>
        <taxon>Micrococcales</taxon>
        <taxon>Microbacteriaceae</taxon>
        <taxon>Cnuibacter</taxon>
    </lineage>
</organism>
<dbReference type="Proteomes" id="UP000192775">
    <property type="component" value="Chromosome"/>
</dbReference>
<name>A0A1X9LN28_9MICO</name>
<protein>
    <submittedName>
        <fullName evidence="1">Uncharacterized protein</fullName>
    </submittedName>
</protein>
<dbReference type="STRING" id="1619308.B5808_15795"/>
<dbReference type="KEGG" id="cphy:B5808_15795"/>
<dbReference type="AlphaFoldDB" id="A0A1X9LN28"/>
<dbReference type="EMBL" id="CP020715">
    <property type="protein sequence ID" value="ARJ06517.1"/>
    <property type="molecule type" value="Genomic_DNA"/>
</dbReference>